<evidence type="ECO:0000256" key="4">
    <source>
        <dbReference type="ARBA" id="ARBA00022605"/>
    </source>
</evidence>
<accession>A0A1G6Z8E0</accession>
<evidence type="ECO:0000256" key="8">
    <source>
        <dbReference type="ARBA" id="ARBA00023270"/>
    </source>
</evidence>
<keyword evidence="5" id="KW-0220">Diaminopimelate biosynthesis</keyword>
<dbReference type="Proteomes" id="UP001273799">
    <property type="component" value="Unassembled WGS sequence"/>
</dbReference>
<evidence type="ECO:0000313" key="14">
    <source>
        <dbReference type="EMBL" id="SDD98908.1"/>
    </source>
</evidence>
<name>A0A1G6Z8E0_9ACTO</name>
<evidence type="ECO:0000256" key="11">
    <source>
        <dbReference type="PIRNR" id="PIRNR001365"/>
    </source>
</evidence>
<comment type="catalytic activity">
    <reaction evidence="9">
        <text>L-aspartate 4-semialdehyde + pyruvate = (2S,4S)-4-hydroxy-2,3,4,5-tetrahydrodipicolinate + H2O + H(+)</text>
        <dbReference type="Rhea" id="RHEA:34171"/>
        <dbReference type="ChEBI" id="CHEBI:15361"/>
        <dbReference type="ChEBI" id="CHEBI:15377"/>
        <dbReference type="ChEBI" id="CHEBI:15378"/>
        <dbReference type="ChEBI" id="CHEBI:67139"/>
        <dbReference type="ChEBI" id="CHEBI:537519"/>
        <dbReference type="EC" id="4.3.3.7"/>
    </reaction>
</comment>
<dbReference type="InterPro" id="IPR020625">
    <property type="entry name" value="Schiff_base-form_aldolases_AS"/>
</dbReference>
<reference evidence="13" key="3">
    <citation type="submission" date="2023-10" db="EMBL/GenBank/DDBJ databases">
        <title>Whole Genome based description of the genera Actinobaculum and Actinotignum reveals a complex phylogenetic relationship within the species included in the genus Actinotignum.</title>
        <authorList>
            <person name="Jensen C.S."/>
            <person name="Dargis R."/>
            <person name="Kemp M."/>
            <person name="Christensen J.J."/>
        </authorList>
    </citation>
    <scope>NUCLEOTIDE SEQUENCE</scope>
    <source>
        <strain evidence="13">Actinobaculum_suis_CCUG19206T</strain>
    </source>
</reference>
<dbReference type="SMART" id="SM01130">
    <property type="entry name" value="DHDPS"/>
    <property type="match status" value="1"/>
</dbReference>
<dbReference type="PIRSF" id="PIRSF001365">
    <property type="entry name" value="DHDPS"/>
    <property type="match status" value="1"/>
</dbReference>
<evidence type="ECO:0000313" key="13">
    <source>
        <dbReference type="EMBL" id="MDY5153847.1"/>
    </source>
</evidence>
<reference evidence="15" key="1">
    <citation type="submission" date="2016-10" db="EMBL/GenBank/DDBJ databases">
        <authorList>
            <person name="Varghese N."/>
        </authorList>
    </citation>
    <scope>NUCLEOTIDE SEQUENCE [LARGE SCALE GENOMIC DNA]</scope>
    <source>
        <strain evidence="15">DSM 20639</strain>
    </source>
</reference>
<dbReference type="Proteomes" id="UP000182744">
    <property type="component" value="Unassembled WGS sequence"/>
</dbReference>
<dbReference type="AlphaFoldDB" id="A0A1G6Z8E0"/>
<reference evidence="14" key="2">
    <citation type="submission" date="2016-10" db="EMBL/GenBank/DDBJ databases">
        <authorList>
            <person name="de Groot N.N."/>
        </authorList>
    </citation>
    <scope>NUCLEOTIDE SEQUENCE [LARGE SCALE GENOMIC DNA]</scope>
    <source>
        <strain evidence="14">DSM 20639</strain>
    </source>
</reference>
<dbReference type="UniPathway" id="UPA00034">
    <property type="reaction ID" value="UER00017"/>
</dbReference>
<comment type="function">
    <text evidence="1">Catalyzes the condensation of (S)-aspartate-beta-semialdehyde [(S)-ASA] and pyruvate to 4-hydroxy-tetrahydrodipicolinate (HTPA).</text>
</comment>
<dbReference type="CDD" id="cd00408">
    <property type="entry name" value="DHDPS-like"/>
    <property type="match status" value="1"/>
</dbReference>
<dbReference type="GO" id="GO:0005829">
    <property type="term" value="C:cytosol"/>
    <property type="evidence" value="ECO:0007669"/>
    <property type="project" value="TreeGrafter"/>
</dbReference>
<evidence type="ECO:0000256" key="5">
    <source>
        <dbReference type="ARBA" id="ARBA00022915"/>
    </source>
</evidence>
<evidence type="ECO:0000256" key="3">
    <source>
        <dbReference type="ARBA" id="ARBA00012086"/>
    </source>
</evidence>
<dbReference type="EMBL" id="JAWNFU010000004">
    <property type="protein sequence ID" value="MDY5153847.1"/>
    <property type="molecule type" value="Genomic_DNA"/>
</dbReference>
<dbReference type="PRINTS" id="PR00146">
    <property type="entry name" value="DHPICSNTHASE"/>
</dbReference>
<protein>
    <recommendedName>
        <fullName evidence="3 10">4-hydroxy-tetrahydrodipicolinate synthase</fullName>
        <ecNumber evidence="3 10">4.3.3.7</ecNumber>
    </recommendedName>
</protein>
<dbReference type="EMBL" id="FNAU01000001">
    <property type="protein sequence ID" value="SDD98908.1"/>
    <property type="molecule type" value="Genomic_DNA"/>
</dbReference>
<dbReference type="PROSITE" id="PS00666">
    <property type="entry name" value="DHDPS_2"/>
    <property type="match status" value="1"/>
</dbReference>
<keyword evidence="6" id="KW-0457">Lysine biosynthesis</keyword>
<dbReference type="PANTHER" id="PTHR12128:SF28">
    <property type="entry name" value="2-DEHYDRO-3-DEOXY-D-GLUCONATE ALDOLASE YAGE-RELATED"/>
    <property type="match status" value="1"/>
</dbReference>
<dbReference type="GO" id="GO:0009089">
    <property type="term" value="P:lysine biosynthetic process via diaminopimelate"/>
    <property type="evidence" value="ECO:0007669"/>
    <property type="project" value="UniProtKB-UniRule"/>
</dbReference>
<dbReference type="InterPro" id="IPR002220">
    <property type="entry name" value="DapA-like"/>
</dbReference>
<evidence type="ECO:0000256" key="12">
    <source>
        <dbReference type="PIRSR" id="PIRSR001365-1"/>
    </source>
</evidence>
<dbReference type="InterPro" id="IPR013785">
    <property type="entry name" value="Aldolase_TIM"/>
</dbReference>
<gene>
    <name evidence="13" type="primary">dapA</name>
    <name evidence="13" type="ORF">R6G71_07320</name>
    <name evidence="14" type="ORF">SAMN05421878_10120</name>
</gene>
<evidence type="ECO:0000313" key="15">
    <source>
        <dbReference type="Proteomes" id="UP000182744"/>
    </source>
</evidence>
<dbReference type="InterPro" id="IPR005263">
    <property type="entry name" value="DapA"/>
</dbReference>
<organism evidence="14 15">
    <name type="scientific">Actinobaculum suis</name>
    <dbReference type="NCBI Taxonomy" id="1657"/>
    <lineage>
        <taxon>Bacteria</taxon>
        <taxon>Bacillati</taxon>
        <taxon>Actinomycetota</taxon>
        <taxon>Actinomycetes</taxon>
        <taxon>Actinomycetales</taxon>
        <taxon>Actinomycetaceae</taxon>
        <taxon>Actinobaculum</taxon>
    </lineage>
</organism>
<dbReference type="NCBIfam" id="TIGR00674">
    <property type="entry name" value="dapA"/>
    <property type="match status" value="1"/>
</dbReference>
<proteinExistence type="inferred from homology"/>
<dbReference type="EC" id="4.3.3.7" evidence="3 10"/>
<feature type="active site" description="Schiff-base intermediate with substrate" evidence="12">
    <location>
        <position position="162"/>
    </location>
</feature>
<dbReference type="Gene3D" id="3.20.20.70">
    <property type="entry name" value="Aldolase class I"/>
    <property type="match status" value="1"/>
</dbReference>
<dbReference type="PANTHER" id="PTHR12128">
    <property type="entry name" value="DIHYDRODIPICOLINATE SYNTHASE"/>
    <property type="match status" value="1"/>
</dbReference>
<evidence type="ECO:0000256" key="10">
    <source>
        <dbReference type="NCBIfam" id="TIGR00674"/>
    </source>
</evidence>
<dbReference type="RefSeq" id="WP_074660554.1">
    <property type="nucleotide sequence ID" value="NZ_FNAU01000001.1"/>
</dbReference>
<evidence type="ECO:0000256" key="7">
    <source>
        <dbReference type="ARBA" id="ARBA00023239"/>
    </source>
</evidence>
<dbReference type="Pfam" id="PF00701">
    <property type="entry name" value="DHDPS"/>
    <property type="match status" value="1"/>
</dbReference>
<keyword evidence="8" id="KW-0704">Schiff base</keyword>
<evidence type="ECO:0000256" key="2">
    <source>
        <dbReference type="ARBA" id="ARBA00005120"/>
    </source>
</evidence>
<keyword evidence="7 11" id="KW-0456">Lyase</keyword>
<dbReference type="GO" id="GO:0008840">
    <property type="term" value="F:4-hydroxy-tetrahydrodipicolinate synthase activity"/>
    <property type="evidence" value="ECO:0007669"/>
    <property type="project" value="UniProtKB-UniRule"/>
</dbReference>
<evidence type="ECO:0000256" key="1">
    <source>
        <dbReference type="ARBA" id="ARBA00003294"/>
    </source>
</evidence>
<sequence length="293" mass="31964">MFAGIYTPSITPLRKDGSIDLENWEKHVDHLIAAGINGVLLFGSIGEFYAFTVEEKQEAIRHMTKHVAGRTQLLVGTGGTNQEEVIALTNYADECGADAAVIVSPYYFGPSEEVAEKYFSAIAENTKLPILLYNFPDRTGSDLTPELVARLAGKYESIVGIKDTVDNASHTRKIVQAVHPIRKDFSVLSGYDEYYLTNRVSGGAGILTGMTNVEPETFVAMHRAYERGDYAIAIQQATRVANLMRIYDASDLFITAIKAAVKVKGLPINTVAKEPALQASAQTEAAVRDILES</sequence>
<evidence type="ECO:0000256" key="9">
    <source>
        <dbReference type="ARBA" id="ARBA00047836"/>
    </source>
</evidence>
<keyword evidence="4" id="KW-0028">Amino-acid biosynthesis</keyword>
<comment type="similarity">
    <text evidence="11">Belongs to the DapA family.</text>
</comment>
<dbReference type="SUPFAM" id="SSF51569">
    <property type="entry name" value="Aldolase"/>
    <property type="match status" value="1"/>
</dbReference>
<comment type="pathway">
    <text evidence="2">Amino-acid biosynthesis; L-lysine biosynthesis via DAP pathway; (S)-tetrahydrodipicolinate from L-aspartate: step 3/4.</text>
</comment>
<dbReference type="GO" id="GO:0019877">
    <property type="term" value="P:diaminopimelate biosynthetic process"/>
    <property type="evidence" value="ECO:0007669"/>
    <property type="project" value="UniProtKB-KW"/>
</dbReference>
<evidence type="ECO:0000256" key="6">
    <source>
        <dbReference type="ARBA" id="ARBA00023154"/>
    </source>
</evidence>
<feature type="active site" description="Proton donor/acceptor" evidence="12">
    <location>
        <position position="133"/>
    </location>
</feature>
<keyword evidence="15" id="KW-1185">Reference proteome</keyword>